<keyword evidence="8 12" id="KW-0732">Signal</keyword>
<comment type="subcellular location">
    <subcellularLocation>
        <location evidence="2 12">Cell membrane</location>
        <topology evidence="2 12">Lipid-anchor</topology>
    </subcellularLocation>
</comment>
<dbReference type="InterPro" id="IPR011862">
    <property type="entry name" value="Phos-bd"/>
</dbReference>
<evidence type="ECO:0000256" key="13">
    <source>
        <dbReference type="SAM" id="MobiDB-lite"/>
    </source>
</evidence>
<evidence type="ECO:0000259" key="14">
    <source>
        <dbReference type="Pfam" id="PF12849"/>
    </source>
</evidence>
<evidence type="ECO:0000256" key="12">
    <source>
        <dbReference type="RuleBase" id="RU367119"/>
    </source>
</evidence>
<gene>
    <name evidence="15" type="ORF">SAMN02745134_01344</name>
</gene>
<evidence type="ECO:0000256" key="2">
    <source>
        <dbReference type="ARBA" id="ARBA00004193"/>
    </source>
</evidence>
<feature type="chain" id="PRO_5039743234" description="Phosphate-binding protein" evidence="12">
    <location>
        <begin position="24"/>
        <end position="307"/>
    </location>
</feature>
<evidence type="ECO:0000256" key="5">
    <source>
        <dbReference type="ARBA" id="ARBA00022448"/>
    </source>
</evidence>
<dbReference type="GO" id="GO:0042301">
    <property type="term" value="F:phosphate ion binding"/>
    <property type="evidence" value="ECO:0007669"/>
    <property type="project" value="UniProtKB-UniRule"/>
</dbReference>
<keyword evidence="11 12" id="KW-0449">Lipoprotein</keyword>
<keyword evidence="9" id="KW-0472">Membrane</keyword>
<dbReference type="CDD" id="cd13653">
    <property type="entry name" value="PBP2_phosphate_like_1"/>
    <property type="match status" value="1"/>
</dbReference>
<dbReference type="Pfam" id="PF12849">
    <property type="entry name" value="PBP_like_2"/>
    <property type="match status" value="1"/>
</dbReference>
<dbReference type="InterPro" id="IPR024370">
    <property type="entry name" value="PBP_domain"/>
</dbReference>
<dbReference type="PANTHER" id="PTHR30570">
    <property type="entry name" value="PERIPLASMIC PHOSPHATE BINDING COMPONENT OF PHOSPHATE ABC TRANSPORTER"/>
    <property type="match status" value="1"/>
</dbReference>
<protein>
    <recommendedName>
        <fullName evidence="12">Phosphate-binding protein</fullName>
    </recommendedName>
</protein>
<dbReference type="Gene3D" id="3.40.190.10">
    <property type="entry name" value="Periplasmic binding protein-like II"/>
    <property type="match status" value="2"/>
</dbReference>
<dbReference type="Proteomes" id="UP000192468">
    <property type="component" value="Unassembled WGS sequence"/>
</dbReference>
<keyword evidence="6 12" id="KW-1003">Cell membrane</keyword>
<evidence type="ECO:0000256" key="3">
    <source>
        <dbReference type="ARBA" id="ARBA00008725"/>
    </source>
</evidence>
<keyword evidence="16" id="KW-1185">Reference proteome</keyword>
<name>A0A1W1XD34_9CLOT</name>
<dbReference type="PANTHER" id="PTHR30570:SF4">
    <property type="entry name" value="PHOSPHATE-BINDING PROTEIN PSTS 1"/>
    <property type="match status" value="1"/>
</dbReference>
<dbReference type="PROSITE" id="PS51257">
    <property type="entry name" value="PROKAR_LIPOPROTEIN"/>
    <property type="match status" value="1"/>
</dbReference>
<dbReference type="NCBIfam" id="TIGR02136">
    <property type="entry name" value="ptsS_2"/>
    <property type="match status" value="1"/>
</dbReference>
<keyword evidence="10 12" id="KW-0564">Palmitate</keyword>
<keyword evidence="5 12" id="KW-0813">Transport</keyword>
<dbReference type="AlphaFoldDB" id="A0A1W1XD34"/>
<reference evidence="15 16" key="1">
    <citation type="submission" date="2017-04" db="EMBL/GenBank/DDBJ databases">
        <authorList>
            <person name="Afonso C.L."/>
            <person name="Miller P.J."/>
            <person name="Scott M.A."/>
            <person name="Spackman E."/>
            <person name="Goraichik I."/>
            <person name="Dimitrov K.M."/>
            <person name="Suarez D.L."/>
            <person name="Swayne D.E."/>
        </authorList>
    </citation>
    <scope>NUCLEOTIDE SEQUENCE [LARGE SCALE GENOMIC DNA]</scope>
    <source>
        <strain evidence="15 16">DSM 12555</strain>
    </source>
</reference>
<dbReference type="RefSeq" id="WP_084114839.1">
    <property type="nucleotide sequence ID" value="NZ_FWXH01000003.1"/>
</dbReference>
<feature type="compositionally biased region" description="Low complexity" evidence="13">
    <location>
        <begin position="30"/>
        <end position="46"/>
    </location>
</feature>
<dbReference type="GO" id="GO:0006817">
    <property type="term" value="P:phosphate ion transport"/>
    <property type="evidence" value="ECO:0007669"/>
    <property type="project" value="UniProtKB-UniRule"/>
</dbReference>
<dbReference type="InterPro" id="IPR050811">
    <property type="entry name" value="Phosphate_ABC_transporter"/>
</dbReference>
<sequence>MKSKKVKFAVLAASIAVMAGLFAGCGSSTASNNSTGNNTNSTSSKTDVSGSITASGSTALQPLVDAAQKSFSAKNPNATVSVQGGGSGTGLTQVSQGAVQIGDSDIFASEKLPGDKAAELKDHEVCAIGFVVATTNDTGVTNLTKAQIQDIFTGKVTNWKDVGGKDLPIKIIHRPSGSGTRVTFTKTVMGGKAEKDDLGMTQDSTGAVVTSMKQTPGSISYLALSYMSDDVKKSISAVSIDSIEATTANIISSKEPESSKYPFWSYEHMYTKGAATGVSKALIDYIMSSEFKSQVIKQGYIPISSFK</sequence>
<evidence type="ECO:0000256" key="4">
    <source>
        <dbReference type="ARBA" id="ARBA00011529"/>
    </source>
</evidence>
<evidence type="ECO:0000256" key="7">
    <source>
        <dbReference type="ARBA" id="ARBA00022592"/>
    </source>
</evidence>
<evidence type="ECO:0000256" key="11">
    <source>
        <dbReference type="ARBA" id="ARBA00023288"/>
    </source>
</evidence>
<evidence type="ECO:0000313" key="15">
    <source>
        <dbReference type="EMBL" id="SMC21558.1"/>
    </source>
</evidence>
<keyword evidence="7 12" id="KW-0592">Phosphate transport</keyword>
<evidence type="ECO:0000256" key="9">
    <source>
        <dbReference type="ARBA" id="ARBA00023136"/>
    </source>
</evidence>
<proteinExistence type="inferred from homology"/>
<dbReference type="STRING" id="1121291.SAMN02745134_01344"/>
<feature type="signal peptide" evidence="12">
    <location>
        <begin position="1"/>
        <end position="23"/>
    </location>
</feature>
<evidence type="ECO:0000256" key="1">
    <source>
        <dbReference type="ARBA" id="ARBA00002841"/>
    </source>
</evidence>
<comment type="similarity">
    <text evidence="3 12">Belongs to the PstS family.</text>
</comment>
<dbReference type="OrthoDB" id="9790048at2"/>
<organism evidence="15 16">
    <name type="scientific">Clostridium acidisoli DSM 12555</name>
    <dbReference type="NCBI Taxonomy" id="1121291"/>
    <lineage>
        <taxon>Bacteria</taxon>
        <taxon>Bacillati</taxon>
        <taxon>Bacillota</taxon>
        <taxon>Clostridia</taxon>
        <taxon>Eubacteriales</taxon>
        <taxon>Clostridiaceae</taxon>
        <taxon>Clostridium</taxon>
    </lineage>
</organism>
<evidence type="ECO:0000256" key="6">
    <source>
        <dbReference type="ARBA" id="ARBA00022475"/>
    </source>
</evidence>
<dbReference type="GO" id="GO:0005886">
    <property type="term" value="C:plasma membrane"/>
    <property type="evidence" value="ECO:0007669"/>
    <property type="project" value="UniProtKB-SubCell"/>
</dbReference>
<evidence type="ECO:0000313" key="16">
    <source>
        <dbReference type="Proteomes" id="UP000192468"/>
    </source>
</evidence>
<comment type="subunit">
    <text evidence="4 12">The complex is composed of two ATP-binding proteins (PstB), two transmembrane proteins (PstC and PstA) and a solute-binding protein (PstS).</text>
</comment>
<dbReference type="SUPFAM" id="SSF53850">
    <property type="entry name" value="Periplasmic binding protein-like II"/>
    <property type="match status" value="1"/>
</dbReference>
<evidence type="ECO:0000256" key="10">
    <source>
        <dbReference type="ARBA" id="ARBA00023139"/>
    </source>
</evidence>
<accession>A0A1W1XD34</accession>
<feature type="region of interest" description="Disordered" evidence="13">
    <location>
        <begin position="30"/>
        <end position="51"/>
    </location>
</feature>
<feature type="domain" description="PBP" evidence="14">
    <location>
        <begin position="42"/>
        <end position="290"/>
    </location>
</feature>
<comment type="function">
    <text evidence="1">Part of the ABC transporter complex PstSACB involved in phosphate import.</text>
</comment>
<dbReference type="EMBL" id="FWXH01000003">
    <property type="protein sequence ID" value="SMC21558.1"/>
    <property type="molecule type" value="Genomic_DNA"/>
</dbReference>
<evidence type="ECO:0000256" key="8">
    <source>
        <dbReference type="ARBA" id="ARBA00022729"/>
    </source>
</evidence>
<comment type="function">
    <text evidence="12">Involved in the system for phosphate transport across the cytoplasmic membrane.</text>
</comment>